<reference evidence="1" key="1">
    <citation type="submission" date="2021-06" db="EMBL/GenBank/DDBJ databases">
        <authorList>
            <person name="Kallberg Y."/>
            <person name="Tangrot J."/>
            <person name="Rosling A."/>
        </authorList>
    </citation>
    <scope>NUCLEOTIDE SEQUENCE</scope>
    <source>
        <strain evidence="1">MA461A</strain>
    </source>
</reference>
<feature type="non-terminal residue" evidence="1">
    <location>
        <position position="1"/>
    </location>
</feature>
<dbReference type="EMBL" id="CAJVQC010177524">
    <property type="protein sequence ID" value="CAG8851675.1"/>
    <property type="molecule type" value="Genomic_DNA"/>
</dbReference>
<dbReference type="Proteomes" id="UP000789920">
    <property type="component" value="Unassembled WGS sequence"/>
</dbReference>
<feature type="non-terminal residue" evidence="1">
    <location>
        <position position="57"/>
    </location>
</feature>
<name>A0ACA9SZF7_9GLOM</name>
<proteinExistence type="predicted"/>
<organism evidence="1 2">
    <name type="scientific">Racocetra persica</name>
    <dbReference type="NCBI Taxonomy" id="160502"/>
    <lineage>
        <taxon>Eukaryota</taxon>
        <taxon>Fungi</taxon>
        <taxon>Fungi incertae sedis</taxon>
        <taxon>Mucoromycota</taxon>
        <taxon>Glomeromycotina</taxon>
        <taxon>Glomeromycetes</taxon>
        <taxon>Diversisporales</taxon>
        <taxon>Gigasporaceae</taxon>
        <taxon>Racocetra</taxon>
    </lineage>
</organism>
<gene>
    <name evidence="1" type="ORF">RPERSI_LOCUS36681</name>
</gene>
<evidence type="ECO:0000313" key="2">
    <source>
        <dbReference type="Proteomes" id="UP000789920"/>
    </source>
</evidence>
<evidence type="ECO:0000313" key="1">
    <source>
        <dbReference type="EMBL" id="CAG8851675.1"/>
    </source>
</evidence>
<sequence>ENGEGSSVSLRDNDQIQFFFESNLTGTEPSFISSPYKPEMNEIFNIDSSNKEDEELA</sequence>
<accession>A0ACA9SZF7</accession>
<comment type="caution">
    <text evidence="1">The sequence shown here is derived from an EMBL/GenBank/DDBJ whole genome shotgun (WGS) entry which is preliminary data.</text>
</comment>
<protein>
    <submittedName>
        <fullName evidence="1">35209_t:CDS:1</fullName>
    </submittedName>
</protein>
<keyword evidence="2" id="KW-1185">Reference proteome</keyword>